<evidence type="ECO:0000313" key="2">
    <source>
        <dbReference type="Proteomes" id="UP000002669"/>
    </source>
</evidence>
<dbReference type="Proteomes" id="UP000002669">
    <property type="component" value="Unassembled WGS sequence"/>
</dbReference>
<dbReference type="EMBL" id="DS989822">
    <property type="protein sequence ID" value="EFQ98570.1"/>
    <property type="molecule type" value="Genomic_DNA"/>
</dbReference>
<accession>E5R1T6</accession>
<protein>
    <submittedName>
        <fullName evidence="1">Uncharacterized protein</fullName>
    </submittedName>
</protein>
<gene>
    <name evidence="1" type="ORF">MGYG_08938</name>
</gene>
<name>E5R1T6_ARTGP</name>
<keyword evidence="2" id="KW-1185">Reference proteome</keyword>
<dbReference type="VEuPathDB" id="FungiDB:MGYG_08938"/>
<dbReference type="InParanoid" id="E5R1T6"/>
<organism evidence="2">
    <name type="scientific">Arthroderma gypseum (strain ATCC MYA-4604 / CBS 118893)</name>
    <name type="common">Microsporum gypseum</name>
    <dbReference type="NCBI Taxonomy" id="535722"/>
    <lineage>
        <taxon>Eukaryota</taxon>
        <taxon>Fungi</taxon>
        <taxon>Dikarya</taxon>
        <taxon>Ascomycota</taxon>
        <taxon>Pezizomycotina</taxon>
        <taxon>Eurotiomycetes</taxon>
        <taxon>Eurotiomycetidae</taxon>
        <taxon>Onygenales</taxon>
        <taxon>Arthrodermataceae</taxon>
        <taxon>Nannizzia</taxon>
    </lineage>
</organism>
<dbReference type="GeneID" id="10032852"/>
<dbReference type="HOGENOM" id="CLU_1696758_0_0_1"/>
<dbReference type="eggNOG" id="ENOG502RQ7M">
    <property type="taxonomic scope" value="Eukaryota"/>
</dbReference>
<reference evidence="2" key="1">
    <citation type="journal article" date="2012" name="MBio">
        <title>Comparative genome analysis of Trichophyton rubrum and related dermatophytes reveals candidate genes involved in infection.</title>
        <authorList>
            <person name="Martinez D.A."/>
            <person name="Oliver B.G."/>
            <person name="Graeser Y."/>
            <person name="Goldberg J.M."/>
            <person name="Li W."/>
            <person name="Martinez-Rossi N.M."/>
            <person name="Monod M."/>
            <person name="Shelest E."/>
            <person name="Barton R.C."/>
            <person name="Birch E."/>
            <person name="Brakhage A.A."/>
            <person name="Chen Z."/>
            <person name="Gurr S.J."/>
            <person name="Heiman D."/>
            <person name="Heitman J."/>
            <person name="Kosti I."/>
            <person name="Rossi A."/>
            <person name="Saif S."/>
            <person name="Samalova M."/>
            <person name="Saunders C.W."/>
            <person name="Shea T."/>
            <person name="Summerbell R.C."/>
            <person name="Xu J."/>
            <person name="Young S."/>
            <person name="Zeng Q."/>
            <person name="Birren B.W."/>
            <person name="Cuomo C.A."/>
            <person name="White T.C."/>
        </authorList>
    </citation>
    <scope>NUCLEOTIDE SEQUENCE [LARGE SCALE GENOMIC DNA]</scope>
    <source>
        <strain evidence="2">ATCC MYA-4604 / CBS 118893</strain>
    </source>
</reference>
<dbReference type="AlphaFoldDB" id="E5R1T6"/>
<proteinExistence type="predicted"/>
<sequence>MALYYSPCIYEKPFDSEPSMRQKYPRRGRADMRVRQLNILNRSAQQVHTRKKEYSTPPVVFMRVHCIPSPDRREYHLPIVTWYSERQEGRLGHPAELTNSYHFRSHRIKESQILEYTLILDAAPWFTLPWRHGVIFETVIDVVASSQLTMSESRRESLAKLALRRSCGVA</sequence>
<evidence type="ECO:0000313" key="1">
    <source>
        <dbReference type="EMBL" id="EFQ98570.1"/>
    </source>
</evidence>
<dbReference type="RefSeq" id="XP_003177522.1">
    <property type="nucleotide sequence ID" value="XM_003177474.1"/>
</dbReference>